<keyword evidence="2" id="KW-0677">Repeat</keyword>
<evidence type="ECO:0000313" key="7">
    <source>
        <dbReference type="EMBL" id="PUU77076.1"/>
    </source>
</evidence>
<dbReference type="InterPro" id="IPR007583">
    <property type="entry name" value="GRASP55_65"/>
</dbReference>
<keyword evidence="3" id="KW-0333">Golgi apparatus</keyword>
<reference evidence="7 8" key="1">
    <citation type="submission" date="2017-04" db="EMBL/GenBank/DDBJ databases">
        <title>Draft genome sequence of Tuber borchii Vittad., a whitish edible truffle.</title>
        <authorList>
            <consortium name="DOE Joint Genome Institute"/>
            <person name="Murat C."/>
            <person name="Kuo A."/>
            <person name="Barry K.W."/>
            <person name="Clum A."/>
            <person name="Dockter R.B."/>
            <person name="Fauchery L."/>
            <person name="Iotti M."/>
            <person name="Kohler A."/>
            <person name="Labutti K."/>
            <person name="Lindquist E.A."/>
            <person name="Lipzen A."/>
            <person name="Ohm R.A."/>
            <person name="Wang M."/>
            <person name="Grigoriev I.V."/>
            <person name="Zambonelli A."/>
            <person name="Martin F.M."/>
        </authorList>
    </citation>
    <scope>NUCLEOTIDE SEQUENCE [LARGE SCALE GENOMIC DNA]</scope>
    <source>
        <strain evidence="7 8">Tbo3840</strain>
    </source>
</reference>
<dbReference type="Gene3D" id="2.30.42.10">
    <property type="match status" value="2"/>
</dbReference>
<evidence type="ECO:0000256" key="5">
    <source>
        <dbReference type="SAM" id="MobiDB-lite"/>
    </source>
</evidence>
<proteinExistence type="predicted"/>
<keyword evidence="8" id="KW-1185">Reference proteome</keyword>
<dbReference type="InterPro" id="IPR036034">
    <property type="entry name" value="PDZ_sf"/>
</dbReference>
<organism evidence="7 8">
    <name type="scientific">Tuber borchii</name>
    <name type="common">White truffle</name>
    <dbReference type="NCBI Taxonomy" id="42251"/>
    <lineage>
        <taxon>Eukaryota</taxon>
        <taxon>Fungi</taxon>
        <taxon>Dikarya</taxon>
        <taxon>Ascomycota</taxon>
        <taxon>Pezizomycotina</taxon>
        <taxon>Pezizomycetes</taxon>
        <taxon>Pezizales</taxon>
        <taxon>Tuberaceae</taxon>
        <taxon>Tuber</taxon>
    </lineage>
</organism>
<sequence length="356" mass="38447">MSWLKKFLPVAEEAPRGFGAGFGFQVLKNTSPLLEIEPWFDYICGINGRPIEDGNAMLFKQEIGNCAGRDVTLRVWSAKGQRTRDIIIPLPADATGLGLTLQWASLAVSEDVWHILDVAPNSPADHAGLLPYGDYIIGTPEGALRGESALGELVEDFIERPLRLYVYNHEYDVVRELAITPRRNWGGEGALGCILGFGALHRVPPPLTEPPNAPGETLFDSSGHASGGSGVGGSEVYSPMDQQNFITPANMYPAAVTRTPPPPPQFRTQSPVGGQYLSQPPKSGSIRHKPRLHAHNMNPSAMDAFMREEEQKSRDLDYSGSGRNSPAAGLPPPPPRGGPPPPRRVGTPLAQVTELT</sequence>
<evidence type="ECO:0000313" key="8">
    <source>
        <dbReference type="Proteomes" id="UP000244722"/>
    </source>
</evidence>
<name>A0A2T6ZNN4_TUBBO</name>
<evidence type="ECO:0000256" key="3">
    <source>
        <dbReference type="ARBA" id="ARBA00023034"/>
    </source>
</evidence>
<feature type="compositionally biased region" description="Basic and acidic residues" evidence="5">
    <location>
        <begin position="305"/>
        <end position="317"/>
    </location>
</feature>
<feature type="compositionally biased region" description="Basic residues" evidence="5">
    <location>
        <begin position="285"/>
        <end position="294"/>
    </location>
</feature>
<dbReference type="GO" id="GO:0000139">
    <property type="term" value="C:Golgi membrane"/>
    <property type="evidence" value="ECO:0007669"/>
    <property type="project" value="UniProtKB-SubCell"/>
</dbReference>
<comment type="subcellular location">
    <subcellularLocation>
        <location evidence="1">Golgi apparatus membrane</location>
    </subcellularLocation>
</comment>
<gene>
    <name evidence="7" type="ORF">B9Z19DRAFT_1128763</name>
</gene>
<evidence type="ECO:0000256" key="2">
    <source>
        <dbReference type="ARBA" id="ARBA00022737"/>
    </source>
</evidence>
<evidence type="ECO:0000256" key="4">
    <source>
        <dbReference type="ARBA" id="ARBA00023136"/>
    </source>
</evidence>
<dbReference type="OrthoDB" id="3318at2759"/>
<protein>
    <submittedName>
        <fullName evidence="7">GRASP55/65 PDZ-like domain-domain-containing protein</fullName>
    </submittedName>
</protein>
<dbReference type="Pfam" id="PF04495">
    <property type="entry name" value="GRASP55_65"/>
    <property type="match status" value="1"/>
</dbReference>
<feature type="region of interest" description="Disordered" evidence="5">
    <location>
        <begin position="205"/>
        <end position="239"/>
    </location>
</feature>
<dbReference type="PANTHER" id="PTHR12893">
    <property type="entry name" value="GOLGI REASSEMBLY STACKING PROTEIN GRASP"/>
    <property type="match status" value="1"/>
</dbReference>
<feature type="domain" description="PDZ GRASP-type" evidence="6">
    <location>
        <begin position="111"/>
        <end position="200"/>
    </location>
</feature>
<accession>A0A2T6ZNN4</accession>
<dbReference type="Proteomes" id="UP000244722">
    <property type="component" value="Unassembled WGS sequence"/>
</dbReference>
<dbReference type="STRING" id="42251.A0A2T6ZNN4"/>
<feature type="region of interest" description="Disordered" evidence="5">
    <location>
        <begin position="253"/>
        <end position="356"/>
    </location>
</feature>
<feature type="compositionally biased region" description="Pro residues" evidence="5">
    <location>
        <begin position="329"/>
        <end position="343"/>
    </location>
</feature>
<dbReference type="GO" id="GO:0007030">
    <property type="term" value="P:Golgi organization"/>
    <property type="evidence" value="ECO:0007669"/>
    <property type="project" value="TreeGrafter"/>
</dbReference>
<dbReference type="AlphaFoldDB" id="A0A2T6ZNN4"/>
<keyword evidence="4" id="KW-0472">Membrane</keyword>
<dbReference type="PROSITE" id="PS51865">
    <property type="entry name" value="PDZ_GRASP"/>
    <property type="match status" value="2"/>
</dbReference>
<dbReference type="InterPro" id="IPR024958">
    <property type="entry name" value="GRASP_PDZ"/>
</dbReference>
<dbReference type="FunFam" id="2.30.42.10:FF:000026">
    <property type="entry name" value="Golgi reassembly stacking protein 2"/>
    <property type="match status" value="1"/>
</dbReference>
<comment type="caution">
    <text evidence="7">The sequence shown here is derived from an EMBL/GenBank/DDBJ whole genome shotgun (WGS) entry which is preliminary data.</text>
</comment>
<dbReference type="EMBL" id="NESQ01000164">
    <property type="protein sequence ID" value="PUU77076.1"/>
    <property type="molecule type" value="Genomic_DNA"/>
</dbReference>
<feature type="domain" description="PDZ GRASP-type" evidence="6">
    <location>
        <begin position="22"/>
        <end position="106"/>
    </location>
</feature>
<dbReference type="SUPFAM" id="SSF50156">
    <property type="entry name" value="PDZ domain-like"/>
    <property type="match status" value="1"/>
</dbReference>
<evidence type="ECO:0000256" key="1">
    <source>
        <dbReference type="ARBA" id="ARBA00004394"/>
    </source>
</evidence>
<evidence type="ECO:0000259" key="6">
    <source>
        <dbReference type="PROSITE" id="PS51865"/>
    </source>
</evidence>
<dbReference type="PANTHER" id="PTHR12893:SF0">
    <property type="entry name" value="GRASP65"/>
    <property type="match status" value="1"/>
</dbReference>